<sequence>MIKLLDLLKEDSPFISRGGKERIEIFWMDKIQQYIKDGMIGNLNLQFAPITSLPDNLTVGRDLYLNKTKITKLPDNLTVGGSLYLYRVPITTLPPNLKIGGDLYLDHTPLSKNHSKDEIRAMVKNLKGENFEGRISI</sequence>
<organism evidence="1">
    <name type="scientific">uncultured Caudovirales phage</name>
    <dbReference type="NCBI Taxonomy" id="2100421"/>
    <lineage>
        <taxon>Viruses</taxon>
        <taxon>Duplodnaviria</taxon>
        <taxon>Heunggongvirae</taxon>
        <taxon>Uroviricota</taxon>
        <taxon>Caudoviricetes</taxon>
        <taxon>Peduoviridae</taxon>
        <taxon>Maltschvirus</taxon>
        <taxon>Maltschvirus maltsch</taxon>
    </lineage>
</organism>
<name>A0A6J5LVY3_9CAUD</name>
<dbReference type="InterPro" id="IPR032675">
    <property type="entry name" value="LRR_dom_sf"/>
</dbReference>
<gene>
    <name evidence="1" type="ORF">UFOVP331_195</name>
</gene>
<reference evidence="1" key="1">
    <citation type="submission" date="2020-04" db="EMBL/GenBank/DDBJ databases">
        <authorList>
            <person name="Chiriac C."/>
            <person name="Salcher M."/>
            <person name="Ghai R."/>
            <person name="Kavagutti S V."/>
        </authorList>
    </citation>
    <scope>NUCLEOTIDE SEQUENCE</scope>
</reference>
<evidence type="ECO:0000313" key="1">
    <source>
        <dbReference type="EMBL" id="CAB4138635.1"/>
    </source>
</evidence>
<dbReference type="Gene3D" id="3.80.10.10">
    <property type="entry name" value="Ribonuclease Inhibitor"/>
    <property type="match status" value="1"/>
</dbReference>
<dbReference type="EMBL" id="LR796345">
    <property type="protein sequence ID" value="CAB4138635.1"/>
    <property type="molecule type" value="Genomic_DNA"/>
</dbReference>
<accession>A0A6J5LVY3</accession>
<protein>
    <submittedName>
        <fullName evidence="1">Uncharacterized protein</fullName>
    </submittedName>
</protein>
<proteinExistence type="predicted"/>